<protein>
    <recommendedName>
        <fullName evidence="4">DUF1289 domain-containing protein</fullName>
    </recommendedName>
</protein>
<feature type="compositionally biased region" description="Pro residues" evidence="1">
    <location>
        <begin position="33"/>
        <end position="46"/>
    </location>
</feature>
<proteinExistence type="predicted"/>
<dbReference type="AlphaFoldDB" id="A0A1N7A0B9"/>
<dbReference type="InterPro" id="IPR010710">
    <property type="entry name" value="DUF1289"/>
</dbReference>
<gene>
    <name evidence="2" type="ORF">SAMN05421829_11323</name>
</gene>
<sequence length="61" mass="6078">MSEALCVGVCMIDWDSGVCLGCGRTPEEIDGVPVPPAAAEPPPATAPLPDNVAAQVGEGSE</sequence>
<keyword evidence="3" id="KW-1185">Reference proteome</keyword>
<name>A0A1N7A0B9_9RHOO</name>
<reference evidence="3" key="1">
    <citation type="submission" date="2017-01" db="EMBL/GenBank/DDBJ databases">
        <authorList>
            <person name="Varghese N."/>
            <person name="Submissions S."/>
        </authorList>
    </citation>
    <scope>NUCLEOTIDE SEQUENCE [LARGE SCALE GENOMIC DNA]</scope>
    <source>
        <strain evidence="3">ATCC 51758</strain>
    </source>
</reference>
<dbReference type="RefSeq" id="WP_076603459.1">
    <property type="nucleotide sequence ID" value="NZ_FTMD01000013.1"/>
</dbReference>
<dbReference type="EMBL" id="FTMD01000013">
    <property type="protein sequence ID" value="SIR32453.1"/>
    <property type="molecule type" value="Genomic_DNA"/>
</dbReference>
<accession>A0A1N7A0B9</accession>
<evidence type="ECO:0000256" key="1">
    <source>
        <dbReference type="SAM" id="MobiDB-lite"/>
    </source>
</evidence>
<dbReference type="Proteomes" id="UP000186819">
    <property type="component" value="Unassembled WGS sequence"/>
</dbReference>
<feature type="region of interest" description="Disordered" evidence="1">
    <location>
        <begin position="33"/>
        <end position="61"/>
    </location>
</feature>
<organism evidence="2 3">
    <name type="scientific">Aromatoleum tolulyticum</name>
    <dbReference type="NCBI Taxonomy" id="34027"/>
    <lineage>
        <taxon>Bacteria</taxon>
        <taxon>Pseudomonadati</taxon>
        <taxon>Pseudomonadota</taxon>
        <taxon>Betaproteobacteria</taxon>
        <taxon>Rhodocyclales</taxon>
        <taxon>Rhodocyclaceae</taxon>
        <taxon>Aromatoleum</taxon>
    </lineage>
</organism>
<evidence type="ECO:0000313" key="2">
    <source>
        <dbReference type="EMBL" id="SIR32453.1"/>
    </source>
</evidence>
<dbReference type="Pfam" id="PF06945">
    <property type="entry name" value="DUF1289"/>
    <property type="match status" value="1"/>
</dbReference>
<dbReference type="OrthoDB" id="9811423at2"/>
<dbReference type="STRING" id="34027.SAMN05421829_11323"/>
<evidence type="ECO:0008006" key="4">
    <source>
        <dbReference type="Google" id="ProtNLM"/>
    </source>
</evidence>
<evidence type="ECO:0000313" key="3">
    <source>
        <dbReference type="Proteomes" id="UP000186819"/>
    </source>
</evidence>